<protein>
    <submittedName>
        <fullName evidence="2">Cupin domain-containing protein</fullName>
    </submittedName>
    <submittedName>
        <fullName evidence="3">Mannose-6-phosphate isomerase</fullName>
    </submittedName>
</protein>
<accession>A0A6P1ZG01</accession>
<keyword evidence="3" id="KW-0413">Isomerase</keyword>
<dbReference type="InterPro" id="IPR014710">
    <property type="entry name" value="RmlC-like_jellyroll"/>
</dbReference>
<dbReference type="InterPro" id="IPR013096">
    <property type="entry name" value="Cupin_2"/>
</dbReference>
<evidence type="ECO:0000313" key="2">
    <source>
        <dbReference type="EMBL" id="QJT09353.1"/>
    </source>
</evidence>
<dbReference type="EMBL" id="CP039543">
    <property type="protein sequence ID" value="QJT09353.1"/>
    <property type="molecule type" value="Genomic_DNA"/>
</dbReference>
<dbReference type="EMBL" id="QMIF01000009">
    <property type="protein sequence ID" value="TVM32845.1"/>
    <property type="molecule type" value="Genomic_DNA"/>
</dbReference>
<evidence type="ECO:0000313" key="4">
    <source>
        <dbReference type="Proteomes" id="UP000434052"/>
    </source>
</evidence>
<dbReference type="OrthoDB" id="9794183at2"/>
<dbReference type="RefSeq" id="WP_144306027.1">
    <property type="nucleotide sequence ID" value="NZ_CP039543.1"/>
</dbReference>
<keyword evidence="5" id="KW-1185">Reference proteome</keyword>
<evidence type="ECO:0000259" key="1">
    <source>
        <dbReference type="Pfam" id="PF07883"/>
    </source>
</evidence>
<gene>
    <name evidence="3" type="ORF">DQK91_14155</name>
    <name evidence="2" type="ORF">E8L03_10555</name>
</gene>
<dbReference type="GO" id="GO:0016853">
    <property type="term" value="F:isomerase activity"/>
    <property type="evidence" value="ECO:0007669"/>
    <property type="project" value="UniProtKB-KW"/>
</dbReference>
<dbReference type="PANTHER" id="PTHR36114">
    <property type="entry name" value="16.7 KDA PROTEIN IN WHIE LOCUS"/>
    <property type="match status" value="1"/>
</dbReference>
<dbReference type="CDD" id="cd02226">
    <property type="entry name" value="cupin_YdbB-like"/>
    <property type="match status" value="1"/>
</dbReference>
<organism evidence="3 4">
    <name type="scientific">Oceanidesulfovibrio marinus</name>
    <dbReference type="NCBI Taxonomy" id="370038"/>
    <lineage>
        <taxon>Bacteria</taxon>
        <taxon>Pseudomonadati</taxon>
        <taxon>Thermodesulfobacteriota</taxon>
        <taxon>Desulfovibrionia</taxon>
        <taxon>Desulfovibrionales</taxon>
        <taxon>Desulfovibrionaceae</taxon>
        <taxon>Oceanidesulfovibrio</taxon>
    </lineage>
</organism>
<dbReference type="PANTHER" id="PTHR36114:SF1">
    <property type="entry name" value="16.7 KDA PROTEIN IN WHIE LOCUS"/>
    <property type="match status" value="1"/>
</dbReference>
<evidence type="ECO:0000313" key="3">
    <source>
        <dbReference type="EMBL" id="TVM32845.1"/>
    </source>
</evidence>
<proteinExistence type="predicted"/>
<reference evidence="3 4" key="1">
    <citation type="submission" date="2018-06" db="EMBL/GenBank/DDBJ databases">
        <title>Complete genome of Desulfovibrio marinus P48SEP.</title>
        <authorList>
            <person name="Crispim J.S."/>
            <person name="Vidigal P.M.P."/>
            <person name="Silva L.C.F."/>
            <person name="Araujo L.C."/>
            <person name="Laguardia C.N."/>
            <person name="Dias R.S."/>
            <person name="Sousa M.P."/>
            <person name="Paula S.O."/>
            <person name="Silva C."/>
        </authorList>
    </citation>
    <scope>NUCLEOTIDE SEQUENCE [LARGE SCALE GENOMIC DNA]</scope>
    <source>
        <strain evidence="3 4">P48SEP</strain>
    </source>
</reference>
<dbReference type="Pfam" id="PF07883">
    <property type="entry name" value="Cupin_2"/>
    <property type="match status" value="1"/>
</dbReference>
<dbReference type="SUPFAM" id="SSF51182">
    <property type="entry name" value="RmlC-like cupins"/>
    <property type="match status" value="1"/>
</dbReference>
<dbReference type="InterPro" id="IPR052044">
    <property type="entry name" value="PKS_Associated_Protein"/>
</dbReference>
<feature type="domain" description="Cupin type-2" evidence="1">
    <location>
        <begin position="30"/>
        <end position="89"/>
    </location>
</feature>
<dbReference type="Proteomes" id="UP000434052">
    <property type="component" value="Unassembled WGS sequence"/>
</dbReference>
<name>A0A6P1ZG01_9BACT</name>
<evidence type="ECO:0000313" key="5">
    <source>
        <dbReference type="Proteomes" id="UP000503251"/>
    </source>
</evidence>
<dbReference type="AlphaFoldDB" id="A0A6P1ZG01"/>
<dbReference type="InterPro" id="IPR011051">
    <property type="entry name" value="RmlC_Cupin_sf"/>
</dbReference>
<reference evidence="2 5" key="2">
    <citation type="submission" date="2019-04" db="EMBL/GenBank/DDBJ databases">
        <title>Isolation and culture of sulfate reducing bacteria from the cold seep of the South China Sea.</title>
        <authorList>
            <person name="Sun C."/>
            <person name="Liu R."/>
        </authorList>
    </citation>
    <scope>NUCLEOTIDE SEQUENCE [LARGE SCALE GENOMIC DNA]</scope>
    <source>
        <strain evidence="2 5">CS1</strain>
    </source>
</reference>
<dbReference type="Gene3D" id="2.60.120.10">
    <property type="entry name" value="Jelly Rolls"/>
    <property type="match status" value="1"/>
</dbReference>
<sequence>MKKVNLAEAFGRIEETWAPRIAAQINDMHVKLAKLEGEFVRHTHQEEDELFYVLSGTLSMEFDDGSVQVGPGEFIVVPRGVAHKPIAAELVEVLLLEPATTVNTGDAGGERTREAEWL</sequence>
<dbReference type="Proteomes" id="UP000503251">
    <property type="component" value="Chromosome"/>
</dbReference>